<feature type="chain" id="PRO_5026829127" evidence="1">
    <location>
        <begin position="24"/>
        <end position="268"/>
    </location>
</feature>
<gene>
    <name evidence="3" type="ORF">AVDCRST_MAG27-877</name>
</gene>
<feature type="domain" description="M23ase beta-sheet core" evidence="2">
    <location>
        <begin position="165"/>
        <end position="255"/>
    </location>
</feature>
<evidence type="ECO:0000313" key="3">
    <source>
        <dbReference type="EMBL" id="CAA9229292.1"/>
    </source>
</evidence>
<dbReference type="EMBL" id="CADCTD010000036">
    <property type="protein sequence ID" value="CAA9229292.1"/>
    <property type="molecule type" value="Genomic_DNA"/>
</dbReference>
<dbReference type="CDD" id="cd12797">
    <property type="entry name" value="M23_peptidase"/>
    <property type="match status" value="1"/>
</dbReference>
<dbReference type="PANTHER" id="PTHR21666">
    <property type="entry name" value="PEPTIDASE-RELATED"/>
    <property type="match status" value="1"/>
</dbReference>
<keyword evidence="1" id="KW-0732">Signal</keyword>
<protein>
    <submittedName>
        <fullName evidence="3">Peptidase</fullName>
    </submittedName>
</protein>
<dbReference type="PANTHER" id="PTHR21666:SF285">
    <property type="entry name" value="M23 FAMILY METALLOPEPTIDASE"/>
    <property type="match status" value="1"/>
</dbReference>
<accession>A0A6J4HRT9</accession>
<dbReference type="GO" id="GO:0004222">
    <property type="term" value="F:metalloendopeptidase activity"/>
    <property type="evidence" value="ECO:0007669"/>
    <property type="project" value="TreeGrafter"/>
</dbReference>
<sequence length="268" mass="28162">MIRRRTGLALPALLLARPALSISADGMTQGGLVRGRVAPGTRLALDGKPIRVGPGGEYAFGFGRDHAAEATLTVTSPGGRPEAQRLAIARRDWPVQRITGLPPSQVTPDPEALRRIAAERERLAAARATDSARTDFAAAFLLPAHGRISGVFGSQRILNGEPRQPHFGFDIAAPTGTPIVAIAAGGVVLAAEFFFFGRLTVIDHGHGVNSLYAHMSAQDVAEGERVAAGQRIGAIGATGRVTGPHLHFGLSWYSTWLDAQPVLPPVTG</sequence>
<dbReference type="InterPro" id="IPR016047">
    <property type="entry name" value="M23ase_b-sheet_dom"/>
</dbReference>
<evidence type="ECO:0000256" key="1">
    <source>
        <dbReference type="SAM" id="SignalP"/>
    </source>
</evidence>
<dbReference type="InterPro" id="IPR050570">
    <property type="entry name" value="Cell_wall_metabolism_enzyme"/>
</dbReference>
<dbReference type="Gene3D" id="2.70.70.10">
    <property type="entry name" value="Glucose Permease (Domain IIA)"/>
    <property type="match status" value="1"/>
</dbReference>
<feature type="signal peptide" evidence="1">
    <location>
        <begin position="1"/>
        <end position="23"/>
    </location>
</feature>
<dbReference type="InterPro" id="IPR011055">
    <property type="entry name" value="Dup_hybrid_motif"/>
</dbReference>
<proteinExistence type="predicted"/>
<evidence type="ECO:0000259" key="2">
    <source>
        <dbReference type="Pfam" id="PF01551"/>
    </source>
</evidence>
<dbReference type="SUPFAM" id="SSF51261">
    <property type="entry name" value="Duplicated hybrid motif"/>
    <property type="match status" value="1"/>
</dbReference>
<name>A0A6J4HRT9_9PROT</name>
<organism evidence="3">
    <name type="scientific">uncultured Craurococcus sp</name>
    <dbReference type="NCBI Taxonomy" id="1135998"/>
    <lineage>
        <taxon>Bacteria</taxon>
        <taxon>Pseudomonadati</taxon>
        <taxon>Pseudomonadota</taxon>
        <taxon>Alphaproteobacteria</taxon>
        <taxon>Acetobacterales</taxon>
        <taxon>Acetobacteraceae</taxon>
        <taxon>Craurococcus</taxon>
        <taxon>environmental samples</taxon>
    </lineage>
</organism>
<dbReference type="Pfam" id="PF01551">
    <property type="entry name" value="Peptidase_M23"/>
    <property type="match status" value="1"/>
</dbReference>
<reference evidence="3" key="1">
    <citation type="submission" date="2020-02" db="EMBL/GenBank/DDBJ databases">
        <authorList>
            <person name="Meier V. D."/>
        </authorList>
    </citation>
    <scope>NUCLEOTIDE SEQUENCE</scope>
    <source>
        <strain evidence="3">AVDCRST_MAG27</strain>
    </source>
</reference>
<dbReference type="AlphaFoldDB" id="A0A6J4HRT9"/>